<sequence length="195" mass="20528">MQDLIKQSFTESIQSKIVAADMLADAIENAAQTIVNCLLQDKKVICCGDGIAYGVAATFTSMLVQPAGATRPSLPAVLLQGNNTQLSVSAGYNQAEYIYAEQLKIVAQPGDVLLVLASDPNNAVLTRTMEAAVANDMIIIAITGDDGGEVAGLISTNDIEIKIPANKPVRIVEVQQLIAHCLCDAIVNTLFPGSQ</sequence>
<dbReference type="Pfam" id="PF13580">
    <property type="entry name" value="SIS_2"/>
    <property type="match status" value="1"/>
</dbReference>
<dbReference type="PROSITE" id="PS51464">
    <property type="entry name" value="SIS"/>
    <property type="match status" value="1"/>
</dbReference>
<evidence type="ECO:0000259" key="1">
    <source>
        <dbReference type="PROSITE" id="PS51464"/>
    </source>
</evidence>
<feature type="domain" description="SIS" evidence="1">
    <location>
        <begin position="34"/>
        <end position="195"/>
    </location>
</feature>
<dbReference type="OrthoDB" id="9810929at2"/>
<dbReference type="GO" id="GO:0097367">
    <property type="term" value="F:carbohydrate derivative binding"/>
    <property type="evidence" value="ECO:0007669"/>
    <property type="project" value="InterPro"/>
</dbReference>
<dbReference type="AlphaFoldDB" id="A0A2S0VQB6"/>
<dbReference type="RefSeq" id="WP_108602351.1">
    <property type="nucleotide sequence ID" value="NZ_CP026604.1"/>
</dbReference>
<dbReference type="InterPro" id="IPR001347">
    <property type="entry name" value="SIS_dom"/>
</dbReference>
<dbReference type="SUPFAM" id="SSF53697">
    <property type="entry name" value="SIS domain"/>
    <property type="match status" value="1"/>
</dbReference>
<protein>
    <submittedName>
        <fullName evidence="2">SIS domain-containing protein</fullName>
    </submittedName>
</protein>
<dbReference type="GO" id="GO:1901135">
    <property type="term" value="P:carbohydrate derivative metabolic process"/>
    <property type="evidence" value="ECO:0007669"/>
    <property type="project" value="InterPro"/>
</dbReference>
<reference evidence="2 3" key="1">
    <citation type="submission" date="2018-01" db="EMBL/GenBank/DDBJ databases">
        <title>Genome sequence of a Cantenovulum-like bacteria.</title>
        <authorList>
            <person name="Tan W.R."/>
            <person name="Lau N.-S."/>
            <person name="Go F."/>
            <person name="Amirul A.-A.A."/>
        </authorList>
    </citation>
    <scope>NUCLEOTIDE SEQUENCE [LARGE SCALE GENOMIC DNA]</scope>
    <source>
        <strain evidence="2 3">CCB-QB4</strain>
    </source>
</reference>
<dbReference type="InterPro" id="IPR035461">
    <property type="entry name" value="GmhA/DiaA"/>
</dbReference>
<dbReference type="EMBL" id="CP026604">
    <property type="protein sequence ID" value="AWB66280.1"/>
    <property type="molecule type" value="Genomic_DNA"/>
</dbReference>
<dbReference type="Proteomes" id="UP000244441">
    <property type="component" value="Chromosome"/>
</dbReference>
<dbReference type="InterPro" id="IPR050099">
    <property type="entry name" value="SIS_GmhA/DiaA_subfam"/>
</dbReference>
<accession>A0A2S0VQB6</accession>
<dbReference type="InterPro" id="IPR046348">
    <property type="entry name" value="SIS_dom_sf"/>
</dbReference>
<organism evidence="2 3">
    <name type="scientific">Saccharobesus litoralis</name>
    <dbReference type="NCBI Taxonomy" id="2172099"/>
    <lineage>
        <taxon>Bacteria</taxon>
        <taxon>Pseudomonadati</taxon>
        <taxon>Pseudomonadota</taxon>
        <taxon>Gammaproteobacteria</taxon>
        <taxon>Alteromonadales</taxon>
        <taxon>Alteromonadaceae</taxon>
        <taxon>Saccharobesus</taxon>
    </lineage>
</organism>
<dbReference type="PANTHER" id="PTHR30390:SF6">
    <property type="entry name" value="DNAA INITIATOR-ASSOCIATING PROTEIN DIAA"/>
    <property type="match status" value="1"/>
</dbReference>
<dbReference type="CDD" id="cd05006">
    <property type="entry name" value="SIS_GmhA"/>
    <property type="match status" value="1"/>
</dbReference>
<evidence type="ECO:0000313" key="2">
    <source>
        <dbReference type="EMBL" id="AWB66280.1"/>
    </source>
</evidence>
<dbReference type="PANTHER" id="PTHR30390">
    <property type="entry name" value="SEDOHEPTULOSE 7-PHOSPHATE ISOMERASE / DNAA INITIATOR-ASSOCIATING FACTOR FOR REPLICATION INITIATION"/>
    <property type="match status" value="1"/>
</dbReference>
<evidence type="ECO:0000313" key="3">
    <source>
        <dbReference type="Proteomes" id="UP000244441"/>
    </source>
</evidence>
<keyword evidence="3" id="KW-1185">Reference proteome</keyword>
<gene>
    <name evidence="2" type="ORF">C2869_07475</name>
</gene>
<name>A0A2S0VQB6_9ALTE</name>
<dbReference type="Gene3D" id="3.40.50.10490">
    <property type="entry name" value="Glucose-6-phosphate isomerase like protein, domain 1"/>
    <property type="match status" value="1"/>
</dbReference>
<dbReference type="KEGG" id="cate:C2869_07475"/>
<proteinExistence type="predicted"/>